<evidence type="ECO:0000256" key="6">
    <source>
        <dbReference type="ARBA" id="ARBA00029466"/>
    </source>
</evidence>
<organism evidence="7 8">
    <name type="scientific">Mycolicibacterium brumae</name>
    <dbReference type="NCBI Taxonomy" id="85968"/>
    <lineage>
        <taxon>Bacteria</taxon>
        <taxon>Bacillati</taxon>
        <taxon>Actinomycetota</taxon>
        <taxon>Actinomycetes</taxon>
        <taxon>Mycobacteriales</taxon>
        <taxon>Mycobacteriaceae</taxon>
        <taxon>Mycolicibacterium</taxon>
    </lineage>
</organism>
<keyword evidence="2" id="KW-0255">Endonuclease</keyword>
<evidence type="ECO:0000256" key="5">
    <source>
        <dbReference type="ARBA" id="ARBA00023204"/>
    </source>
</evidence>
<dbReference type="Pfam" id="PF03852">
    <property type="entry name" value="Vsr"/>
    <property type="match status" value="1"/>
</dbReference>
<comment type="caution">
    <text evidence="7">The sequence shown here is derived from an EMBL/GenBank/DDBJ whole genome shotgun (WGS) entry which is preliminary data.</text>
</comment>
<dbReference type="Gene3D" id="3.40.960.10">
    <property type="entry name" value="VSR Endonuclease"/>
    <property type="match status" value="1"/>
</dbReference>
<evidence type="ECO:0000313" key="7">
    <source>
        <dbReference type="EMBL" id="PIB73229.1"/>
    </source>
</evidence>
<evidence type="ECO:0000313" key="8">
    <source>
        <dbReference type="Proteomes" id="UP000230551"/>
    </source>
</evidence>
<keyword evidence="1" id="KW-0540">Nuclease</keyword>
<name>A0A2G5P497_9MYCO</name>
<dbReference type="InterPro" id="IPR011335">
    <property type="entry name" value="Restrct_endonuc-II-like"/>
</dbReference>
<gene>
    <name evidence="7" type="ORF">CQY22_017805</name>
</gene>
<dbReference type="GO" id="GO:0016787">
    <property type="term" value="F:hydrolase activity"/>
    <property type="evidence" value="ECO:0007669"/>
    <property type="project" value="UniProtKB-KW"/>
</dbReference>
<dbReference type="SUPFAM" id="SSF52980">
    <property type="entry name" value="Restriction endonuclease-like"/>
    <property type="match status" value="1"/>
</dbReference>
<dbReference type="GO" id="GO:0006298">
    <property type="term" value="P:mismatch repair"/>
    <property type="evidence" value="ECO:0007669"/>
    <property type="project" value="InterPro"/>
</dbReference>
<sequence>MRLGPQRVRPEASSRSVGIRMSWQRNRDTQPEMLVRRILHSRGLRYRVNVRPEQDLRPELGHLV</sequence>
<reference evidence="7 8" key="1">
    <citation type="journal article" date="2017" name="Infect. Genet. Evol.">
        <title>The new phylogeny of the genus Mycobacterium: The old and the news.</title>
        <authorList>
            <person name="Tortoli E."/>
            <person name="Fedrizzi T."/>
            <person name="Meehan C.J."/>
            <person name="Trovato A."/>
            <person name="Grottola A."/>
            <person name="Giacobazzi E."/>
            <person name="Serpini G.F."/>
            <person name="Tagliazucchi S."/>
            <person name="Fabio A."/>
            <person name="Bettua C."/>
            <person name="Bertorelli R."/>
            <person name="Frascaro F."/>
            <person name="De Sanctis V."/>
            <person name="Pecorari M."/>
            <person name="Jousson O."/>
            <person name="Segata N."/>
            <person name="Cirillo D.M."/>
        </authorList>
    </citation>
    <scope>NUCLEOTIDE SEQUENCE [LARGE SCALE GENOMIC DNA]</scope>
    <source>
        <strain evidence="7 8">CIP1034565</strain>
    </source>
</reference>
<dbReference type="Proteomes" id="UP000230551">
    <property type="component" value="Unassembled WGS sequence"/>
</dbReference>
<dbReference type="InterPro" id="IPR004603">
    <property type="entry name" value="DNA_mismatch_endonuc_vsr"/>
</dbReference>
<protein>
    <recommendedName>
        <fullName evidence="9">Very short patch repair endonuclease</fullName>
    </recommendedName>
</protein>
<dbReference type="OrthoDB" id="9801520at2"/>
<evidence type="ECO:0000256" key="2">
    <source>
        <dbReference type="ARBA" id="ARBA00022759"/>
    </source>
</evidence>
<evidence type="ECO:0000256" key="3">
    <source>
        <dbReference type="ARBA" id="ARBA00022763"/>
    </source>
</evidence>
<proteinExistence type="inferred from homology"/>
<keyword evidence="8" id="KW-1185">Reference proteome</keyword>
<evidence type="ECO:0008006" key="9">
    <source>
        <dbReference type="Google" id="ProtNLM"/>
    </source>
</evidence>
<evidence type="ECO:0000256" key="4">
    <source>
        <dbReference type="ARBA" id="ARBA00022801"/>
    </source>
</evidence>
<evidence type="ECO:0000256" key="1">
    <source>
        <dbReference type="ARBA" id="ARBA00022722"/>
    </source>
</evidence>
<dbReference type="EMBL" id="PDCN02000037">
    <property type="protein sequence ID" value="PIB73229.1"/>
    <property type="molecule type" value="Genomic_DNA"/>
</dbReference>
<dbReference type="AlphaFoldDB" id="A0A2G5P497"/>
<accession>A0A2G5P497</accession>
<keyword evidence="3" id="KW-0227">DNA damage</keyword>
<dbReference type="RefSeq" id="WP_090590879.1">
    <property type="nucleotide sequence ID" value="NZ_CP104302.1"/>
</dbReference>
<comment type="similarity">
    <text evidence="6">Belongs to the Vsr family.</text>
</comment>
<dbReference type="GO" id="GO:0004519">
    <property type="term" value="F:endonuclease activity"/>
    <property type="evidence" value="ECO:0007669"/>
    <property type="project" value="UniProtKB-KW"/>
</dbReference>
<keyword evidence="4" id="KW-0378">Hydrolase</keyword>
<keyword evidence="5" id="KW-0234">DNA repair</keyword>